<gene>
    <name evidence="2" type="ORF">A9C11_16905</name>
    <name evidence="3" type="ORF">P3W55_18300</name>
    <name evidence="4" type="ORF">SAMN05216577_12229</name>
</gene>
<dbReference type="EMBL" id="FOLS01000022">
    <property type="protein sequence ID" value="SFD30307.1"/>
    <property type="molecule type" value="Genomic_DNA"/>
</dbReference>
<reference evidence="4 6" key="2">
    <citation type="submission" date="2016-10" db="EMBL/GenBank/DDBJ databases">
        <authorList>
            <person name="Varghese N."/>
            <person name="Submissions S."/>
        </authorList>
    </citation>
    <scope>NUCLEOTIDE SEQUENCE [LARGE SCALE GENOMIC DNA]</scope>
    <source>
        <strain evidence="4 6">LMG 18378</strain>
    </source>
</reference>
<dbReference type="RefSeq" id="WP_009620307.1">
    <property type="nucleotide sequence ID" value="NZ_BDGS01000001.1"/>
</dbReference>
<evidence type="ECO:0000313" key="6">
    <source>
        <dbReference type="Proteomes" id="UP000183385"/>
    </source>
</evidence>
<dbReference type="GeneID" id="72996049"/>
<organism evidence="2 5">
    <name type="scientific">Pseudomonas citronellolis</name>
    <dbReference type="NCBI Taxonomy" id="53408"/>
    <lineage>
        <taxon>Bacteria</taxon>
        <taxon>Pseudomonadati</taxon>
        <taxon>Pseudomonadota</taxon>
        <taxon>Gammaproteobacteria</taxon>
        <taxon>Pseudomonadales</taxon>
        <taxon>Pseudomonadaceae</taxon>
        <taxon>Pseudomonas</taxon>
    </lineage>
</organism>
<keyword evidence="6" id="KW-1185">Reference proteome</keyword>
<protein>
    <recommendedName>
        <fullName evidence="7">Multifunctional fatty acid oxidation complex subunit alpha</fullName>
    </recommendedName>
</protein>
<accession>A0A127MSU5</accession>
<evidence type="ECO:0000313" key="4">
    <source>
        <dbReference type="EMBL" id="SFD30307.1"/>
    </source>
</evidence>
<evidence type="ECO:0000313" key="2">
    <source>
        <dbReference type="EMBL" id="ANI15554.1"/>
    </source>
</evidence>
<dbReference type="EMBL" id="JARJLR010000295">
    <property type="protein sequence ID" value="MDF3843670.1"/>
    <property type="molecule type" value="Genomic_DNA"/>
</dbReference>
<dbReference type="NCBIfam" id="NF045613">
    <property type="entry name" value="PA1571_fam"/>
    <property type="match status" value="1"/>
</dbReference>
<dbReference type="Proteomes" id="UP000183385">
    <property type="component" value="Unassembled WGS sequence"/>
</dbReference>
<sequence>MSSHPTHDNAPRREPPRPAPDQPVGGSIIDAQGREIPITEDMIQRACRELEGSCVQKRAR</sequence>
<dbReference type="OrthoDB" id="7019010at2"/>
<evidence type="ECO:0000313" key="5">
    <source>
        <dbReference type="Proteomes" id="UP000077748"/>
    </source>
</evidence>
<dbReference type="AlphaFoldDB" id="A0A127MSU5"/>
<evidence type="ECO:0008006" key="7">
    <source>
        <dbReference type="Google" id="ProtNLM"/>
    </source>
</evidence>
<dbReference type="Proteomes" id="UP000077748">
    <property type="component" value="Chromosome"/>
</dbReference>
<dbReference type="InterPro" id="IPR054635">
    <property type="entry name" value="PA1571-like"/>
</dbReference>
<dbReference type="KEGG" id="pcq:PcP3B5_29610"/>
<name>A0A127MSU5_9PSED</name>
<dbReference type="EMBL" id="CP015878">
    <property type="protein sequence ID" value="ANI15554.1"/>
    <property type="molecule type" value="Genomic_DNA"/>
</dbReference>
<evidence type="ECO:0000313" key="3">
    <source>
        <dbReference type="EMBL" id="MDF3843670.1"/>
    </source>
</evidence>
<feature type="region of interest" description="Disordered" evidence="1">
    <location>
        <begin position="1"/>
        <end position="35"/>
    </location>
</feature>
<evidence type="ECO:0000256" key="1">
    <source>
        <dbReference type="SAM" id="MobiDB-lite"/>
    </source>
</evidence>
<reference evidence="2 5" key="1">
    <citation type="submission" date="2016-05" db="EMBL/GenBank/DDBJ databases">
        <title>Genome Sequence of Pseudomonas citronellolis Strain SJTE-3, an Estrogens and Persistent Organic Pollutants degradation strain.</title>
        <authorList>
            <person name="Liang R."/>
        </authorList>
    </citation>
    <scope>NUCLEOTIDE SEQUENCE [LARGE SCALE GENOMIC DNA]</scope>
    <source>
        <strain evidence="2 5">SJTE-3</strain>
    </source>
</reference>
<proteinExistence type="predicted"/>
<dbReference type="Proteomes" id="UP001220662">
    <property type="component" value="Unassembled WGS sequence"/>
</dbReference>
<reference evidence="3" key="3">
    <citation type="submission" date="2023-03" db="EMBL/GenBank/DDBJ databases">
        <title>Draft assemblies of triclosan tolerant bacteria isolated from returned activated sludge.</title>
        <authorList>
            <person name="Van Hamelsveld S."/>
        </authorList>
    </citation>
    <scope>NUCLEOTIDE SEQUENCE</scope>
    <source>
        <strain evidence="3">GW210015_S63</strain>
    </source>
</reference>
<feature type="compositionally biased region" description="Basic and acidic residues" evidence="1">
    <location>
        <begin position="1"/>
        <end position="16"/>
    </location>
</feature>